<dbReference type="EMBL" id="JAPEVA010000007">
    <property type="protein sequence ID" value="KAJ4410875.1"/>
    <property type="molecule type" value="Genomic_DNA"/>
</dbReference>
<dbReference type="OrthoDB" id="3781461at2759"/>
<reference evidence="1" key="1">
    <citation type="submission" date="2022-10" db="EMBL/GenBank/DDBJ databases">
        <title>Tapping the CABI collections for fungal endophytes: first genome assemblies for Collariella, Neodidymelliopsis, Ascochyta clinopodiicola, Didymella pomorum, Didymosphaeria variabile, Neocosmospora piperis and Neocucurbitaria cava.</title>
        <authorList>
            <person name="Hill R."/>
        </authorList>
    </citation>
    <scope>NUCLEOTIDE SEQUENCE</scope>
    <source>
        <strain evidence="1">IMI 355091</strain>
    </source>
</reference>
<dbReference type="AlphaFoldDB" id="A0A9W8ZP09"/>
<accession>A0A9W8ZP09</accession>
<keyword evidence="2" id="KW-1185">Reference proteome</keyword>
<comment type="caution">
    <text evidence="1">The sequence shown here is derived from an EMBL/GenBank/DDBJ whole genome shotgun (WGS) entry which is preliminary data.</text>
</comment>
<protein>
    <submittedName>
        <fullName evidence="1">Uncharacterized protein</fullName>
    </submittedName>
</protein>
<sequence>MLTEDRRRPNSVPLEGTLRTAPAVYNMGRGAYDLTDPSKYKSAAASDVLNWEDDARRVREAAAAEGAAAELEIKLDRSKKSRAFKKRGHVEEGPQRQAPRWLFGLSAAKGTNQK</sequence>
<organism evidence="1 2">
    <name type="scientific">Didymella pomorum</name>
    <dbReference type="NCBI Taxonomy" id="749634"/>
    <lineage>
        <taxon>Eukaryota</taxon>
        <taxon>Fungi</taxon>
        <taxon>Dikarya</taxon>
        <taxon>Ascomycota</taxon>
        <taxon>Pezizomycotina</taxon>
        <taxon>Dothideomycetes</taxon>
        <taxon>Pleosporomycetidae</taxon>
        <taxon>Pleosporales</taxon>
        <taxon>Pleosporineae</taxon>
        <taxon>Didymellaceae</taxon>
        <taxon>Didymella</taxon>
    </lineage>
</organism>
<proteinExistence type="predicted"/>
<evidence type="ECO:0000313" key="1">
    <source>
        <dbReference type="EMBL" id="KAJ4410875.1"/>
    </source>
</evidence>
<name>A0A9W8ZP09_9PLEO</name>
<gene>
    <name evidence="1" type="ORF">N0V91_001804</name>
</gene>
<dbReference type="Proteomes" id="UP001140510">
    <property type="component" value="Unassembled WGS sequence"/>
</dbReference>
<evidence type="ECO:0000313" key="2">
    <source>
        <dbReference type="Proteomes" id="UP001140510"/>
    </source>
</evidence>